<accession>G3HSP5</accession>
<gene>
    <name evidence="1" type="ORF">I79_013879</name>
</gene>
<organism evidence="1 2">
    <name type="scientific">Cricetulus griseus</name>
    <name type="common">Chinese hamster</name>
    <name type="synonym">Cricetulus barabensis griseus</name>
    <dbReference type="NCBI Taxonomy" id="10029"/>
    <lineage>
        <taxon>Eukaryota</taxon>
        <taxon>Metazoa</taxon>
        <taxon>Chordata</taxon>
        <taxon>Craniata</taxon>
        <taxon>Vertebrata</taxon>
        <taxon>Euteleostomi</taxon>
        <taxon>Mammalia</taxon>
        <taxon>Eutheria</taxon>
        <taxon>Euarchontoglires</taxon>
        <taxon>Glires</taxon>
        <taxon>Rodentia</taxon>
        <taxon>Myomorpha</taxon>
        <taxon>Muroidea</taxon>
        <taxon>Cricetidae</taxon>
        <taxon>Cricetinae</taxon>
        <taxon>Cricetulus</taxon>
    </lineage>
</organism>
<sequence length="63" mass="6937">MEKSVSIPEGYENLYEKVLCGVAKVKTPWNGAREKIQSPRALAVLAEDPDSALSTHMVTHNLL</sequence>
<dbReference type="AlphaFoldDB" id="G3HSP5"/>
<dbReference type="InParanoid" id="G3HSP5"/>
<proteinExistence type="predicted"/>
<protein>
    <submittedName>
        <fullName evidence="1">Uncharacterized protein</fullName>
    </submittedName>
</protein>
<reference evidence="2" key="1">
    <citation type="journal article" date="2011" name="Nat. Biotechnol.">
        <title>The genomic sequence of the Chinese hamster ovary (CHO)-K1 cell line.</title>
        <authorList>
            <person name="Xu X."/>
            <person name="Nagarajan H."/>
            <person name="Lewis N.E."/>
            <person name="Pan S."/>
            <person name="Cai Z."/>
            <person name="Liu X."/>
            <person name="Chen W."/>
            <person name="Xie M."/>
            <person name="Wang W."/>
            <person name="Hammond S."/>
            <person name="Andersen M.R."/>
            <person name="Neff N."/>
            <person name="Passarelli B."/>
            <person name="Koh W."/>
            <person name="Fan H.C."/>
            <person name="Wang J."/>
            <person name="Gui Y."/>
            <person name="Lee K.H."/>
            <person name="Betenbaugh M.J."/>
            <person name="Quake S.R."/>
            <person name="Famili I."/>
            <person name="Palsson B.O."/>
            <person name="Wang J."/>
        </authorList>
    </citation>
    <scope>NUCLEOTIDE SEQUENCE [LARGE SCALE GENOMIC DNA]</scope>
    <source>
        <strain evidence="2">CHO K1 cell line</strain>
    </source>
</reference>
<evidence type="ECO:0000313" key="2">
    <source>
        <dbReference type="Proteomes" id="UP000001075"/>
    </source>
</evidence>
<dbReference type="Proteomes" id="UP000001075">
    <property type="component" value="Unassembled WGS sequence"/>
</dbReference>
<dbReference type="EMBL" id="JH000667">
    <property type="protein sequence ID" value="EGW11940.1"/>
    <property type="molecule type" value="Genomic_DNA"/>
</dbReference>
<name>G3HSP5_CRIGR</name>
<evidence type="ECO:0000313" key="1">
    <source>
        <dbReference type="EMBL" id="EGW11940.1"/>
    </source>
</evidence>